<dbReference type="GO" id="GO:0005975">
    <property type="term" value="P:carbohydrate metabolic process"/>
    <property type="evidence" value="ECO:0007669"/>
    <property type="project" value="InterPro"/>
</dbReference>
<feature type="chain" id="PRO_5038907177" description="Copper amine oxidase-like N-terminal domain-containing protein" evidence="1">
    <location>
        <begin position="27"/>
        <end position="376"/>
    </location>
</feature>
<dbReference type="Proteomes" id="UP000679848">
    <property type="component" value="Chromosome"/>
</dbReference>
<protein>
    <recommendedName>
        <fullName evidence="4">Copper amine oxidase-like N-terminal domain-containing protein</fullName>
    </recommendedName>
</protein>
<dbReference type="AlphaFoldDB" id="A0A810Q994"/>
<reference evidence="2" key="1">
    <citation type="submission" date="2020-09" db="EMBL/GenBank/DDBJ databases">
        <title>New species isolated from human feces.</title>
        <authorList>
            <person name="Kitahara M."/>
            <person name="Shigeno Y."/>
            <person name="Shime M."/>
            <person name="Matsumoto Y."/>
            <person name="Nakamura S."/>
            <person name="Motooka D."/>
            <person name="Fukuoka S."/>
            <person name="Nishikawa H."/>
            <person name="Benno Y."/>
        </authorList>
    </citation>
    <scope>NUCLEOTIDE SEQUENCE</scope>
    <source>
        <strain evidence="2">MM59</strain>
    </source>
</reference>
<feature type="signal peptide" evidence="1">
    <location>
        <begin position="1"/>
        <end position="26"/>
    </location>
</feature>
<gene>
    <name evidence="2" type="ORF">MM59RIKEN_18630</name>
</gene>
<dbReference type="KEGG" id="pfaa:MM59RIKEN_18630"/>
<keyword evidence="1" id="KW-0732">Signal</keyword>
<evidence type="ECO:0000313" key="3">
    <source>
        <dbReference type="Proteomes" id="UP000679848"/>
    </source>
</evidence>
<evidence type="ECO:0000313" key="2">
    <source>
        <dbReference type="EMBL" id="BCK84544.1"/>
    </source>
</evidence>
<dbReference type="Gene3D" id="3.20.20.370">
    <property type="entry name" value="Glycoside hydrolase/deacetylase"/>
    <property type="match status" value="1"/>
</dbReference>
<name>A0A810Q994_9FIRM</name>
<proteinExistence type="predicted"/>
<dbReference type="EMBL" id="AP023420">
    <property type="protein sequence ID" value="BCK84544.1"/>
    <property type="molecule type" value="Genomic_DNA"/>
</dbReference>
<dbReference type="InterPro" id="IPR011330">
    <property type="entry name" value="Glyco_hydro/deAcase_b/a-brl"/>
</dbReference>
<keyword evidence="3" id="KW-1185">Reference proteome</keyword>
<evidence type="ECO:0008006" key="4">
    <source>
        <dbReference type="Google" id="ProtNLM"/>
    </source>
</evidence>
<organism evidence="2 3">
    <name type="scientific">Pusillibacter faecalis</name>
    <dbReference type="NCBI Taxonomy" id="2714358"/>
    <lineage>
        <taxon>Bacteria</taxon>
        <taxon>Bacillati</taxon>
        <taxon>Bacillota</taxon>
        <taxon>Clostridia</taxon>
        <taxon>Eubacteriales</taxon>
        <taxon>Oscillospiraceae</taxon>
        <taxon>Pusillibacter</taxon>
    </lineage>
</organism>
<dbReference type="RefSeq" id="WP_213543202.1">
    <property type="nucleotide sequence ID" value="NZ_AP023420.1"/>
</dbReference>
<evidence type="ECO:0000256" key="1">
    <source>
        <dbReference type="SAM" id="SignalP"/>
    </source>
</evidence>
<dbReference type="SUPFAM" id="SSF88713">
    <property type="entry name" value="Glycoside hydrolase/deacetylase"/>
    <property type="match status" value="1"/>
</dbReference>
<sequence>MFKRMAAGLCCLLLVFQLAAPVRAEAGYICFVAAGESILPLSDSTMPFWHNGYLYIASSIFTGVGREALNIGRISNSGQVILYSSGRSLWFEKEKGYAHDTDGNTYYPGGVQRNGEMYVPASVVAQFFGLQYSVTDVKISAAGSQVRGDLAWIRQSGSVLTEQMFVNAASFTIASRYMDYLKEQEDETTDLTPEVPTGVEVEGKRFYLCLAGGENTEALLDALELYRAQAAFFCPPEFMAEQGDLLRRMAATGQAIGILADAADREQTVAEQLEAGNQALLLATCGKTRLACVQNGDDQDRATARAAGYRCLEADFNQSGQGLSSTNAPALLQRLSSHRGDVTLWLGDHTSAAGLRAFLAAAEDADGQCLAWTETA</sequence>
<accession>A0A810Q994</accession>